<reference evidence="1" key="1">
    <citation type="journal article" date="2020" name="Nature">
        <title>Giant virus diversity and host interactions through global metagenomics.</title>
        <authorList>
            <person name="Schulz F."/>
            <person name="Roux S."/>
            <person name="Paez-Espino D."/>
            <person name="Jungbluth S."/>
            <person name="Walsh D.A."/>
            <person name="Denef V.J."/>
            <person name="McMahon K.D."/>
            <person name="Konstantinidis K.T."/>
            <person name="Eloe-Fadrosh E.A."/>
            <person name="Kyrpides N.C."/>
            <person name="Woyke T."/>
        </authorList>
    </citation>
    <scope>NUCLEOTIDE SEQUENCE</scope>
    <source>
        <strain evidence="1">GVMAG-M-3300023174-47</strain>
    </source>
</reference>
<proteinExistence type="predicted"/>
<sequence length="74" mass="8490">MDLIREHLIYKNVPLDIQIDALKTQEQYEVIRLLLACRKEDVCVLVSDKSNKYILELLKELKISTRETSAAGAS</sequence>
<accession>A0A6C0DPP0</accession>
<dbReference type="AlphaFoldDB" id="A0A6C0DPP0"/>
<evidence type="ECO:0000313" key="1">
    <source>
        <dbReference type="EMBL" id="QHT18587.1"/>
    </source>
</evidence>
<organism evidence="1">
    <name type="scientific">viral metagenome</name>
    <dbReference type="NCBI Taxonomy" id="1070528"/>
    <lineage>
        <taxon>unclassified sequences</taxon>
        <taxon>metagenomes</taxon>
        <taxon>organismal metagenomes</taxon>
    </lineage>
</organism>
<protein>
    <submittedName>
        <fullName evidence="1">Uncharacterized protein</fullName>
    </submittedName>
</protein>
<dbReference type="EMBL" id="MN739658">
    <property type="protein sequence ID" value="QHT18587.1"/>
    <property type="molecule type" value="Genomic_DNA"/>
</dbReference>
<name>A0A6C0DPP0_9ZZZZ</name>